<protein>
    <submittedName>
        <fullName evidence="2">Uncharacterized protein</fullName>
    </submittedName>
</protein>
<feature type="transmembrane region" description="Helical" evidence="1">
    <location>
        <begin position="6"/>
        <end position="23"/>
    </location>
</feature>
<sequence>MAASNSLMVFCFCNFIIAILVVGSSSKPTSQFNQVLDQNFNKSSVSLSEQSVVLVEGAEELPSVSIIMVVDNETTRPSGRLDDDDDELKRRVEEFIEKINKGWRAEKVRSHALGQ</sequence>
<accession>A0AAW2TEV1</accession>
<dbReference type="AlphaFoldDB" id="A0AAW2TEV1"/>
<keyword evidence="1" id="KW-1133">Transmembrane helix</keyword>
<keyword evidence="1" id="KW-0812">Transmembrane</keyword>
<reference evidence="2" key="1">
    <citation type="submission" date="2020-06" db="EMBL/GenBank/DDBJ databases">
        <authorList>
            <person name="Li T."/>
            <person name="Hu X."/>
            <person name="Zhang T."/>
            <person name="Song X."/>
            <person name="Zhang H."/>
            <person name="Dai N."/>
            <person name="Sheng W."/>
            <person name="Hou X."/>
            <person name="Wei L."/>
        </authorList>
    </citation>
    <scope>NUCLEOTIDE SEQUENCE</scope>
    <source>
        <strain evidence="2">G02</strain>
        <tissue evidence="2">Leaf</tissue>
    </source>
</reference>
<evidence type="ECO:0000256" key="1">
    <source>
        <dbReference type="SAM" id="Phobius"/>
    </source>
</evidence>
<keyword evidence="1" id="KW-0472">Membrane</keyword>
<evidence type="ECO:0000313" key="2">
    <source>
        <dbReference type="EMBL" id="KAL0403077.1"/>
    </source>
</evidence>
<name>A0AAW2TEV1_SESRA</name>
<gene>
    <name evidence="2" type="ORF">Sradi_1948500</name>
</gene>
<dbReference type="PANTHER" id="PTHR36595">
    <property type="entry name" value="TRANSMEMBRANE PROTEIN"/>
    <property type="match status" value="1"/>
</dbReference>
<dbReference type="EMBL" id="JACGWJ010000008">
    <property type="protein sequence ID" value="KAL0403077.1"/>
    <property type="molecule type" value="Genomic_DNA"/>
</dbReference>
<dbReference type="PANTHER" id="PTHR36595:SF1">
    <property type="entry name" value="TRANSMEMBRANE PROTEIN"/>
    <property type="match status" value="1"/>
</dbReference>
<organism evidence="2">
    <name type="scientific">Sesamum radiatum</name>
    <name type="common">Black benniseed</name>
    <dbReference type="NCBI Taxonomy" id="300843"/>
    <lineage>
        <taxon>Eukaryota</taxon>
        <taxon>Viridiplantae</taxon>
        <taxon>Streptophyta</taxon>
        <taxon>Embryophyta</taxon>
        <taxon>Tracheophyta</taxon>
        <taxon>Spermatophyta</taxon>
        <taxon>Magnoliopsida</taxon>
        <taxon>eudicotyledons</taxon>
        <taxon>Gunneridae</taxon>
        <taxon>Pentapetalae</taxon>
        <taxon>asterids</taxon>
        <taxon>lamiids</taxon>
        <taxon>Lamiales</taxon>
        <taxon>Pedaliaceae</taxon>
        <taxon>Sesamum</taxon>
    </lineage>
</organism>
<comment type="caution">
    <text evidence="2">The sequence shown here is derived from an EMBL/GenBank/DDBJ whole genome shotgun (WGS) entry which is preliminary data.</text>
</comment>
<proteinExistence type="predicted"/>
<reference evidence="2" key="2">
    <citation type="journal article" date="2024" name="Plant">
        <title>Genomic evolution and insights into agronomic trait innovations of Sesamum species.</title>
        <authorList>
            <person name="Miao H."/>
            <person name="Wang L."/>
            <person name="Qu L."/>
            <person name="Liu H."/>
            <person name="Sun Y."/>
            <person name="Le M."/>
            <person name="Wang Q."/>
            <person name="Wei S."/>
            <person name="Zheng Y."/>
            <person name="Lin W."/>
            <person name="Duan Y."/>
            <person name="Cao H."/>
            <person name="Xiong S."/>
            <person name="Wang X."/>
            <person name="Wei L."/>
            <person name="Li C."/>
            <person name="Ma Q."/>
            <person name="Ju M."/>
            <person name="Zhao R."/>
            <person name="Li G."/>
            <person name="Mu C."/>
            <person name="Tian Q."/>
            <person name="Mei H."/>
            <person name="Zhang T."/>
            <person name="Gao T."/>
            <person name="Zhang H."/>
        </authorList>
    </citation>
    <scope>NUCLEOTIDE SEQUENCE</scope>
    <source>
        <strain evidence="2">G02</strain>
    </source>
</reference>